<proteinExistence type="predicted"/>
<protein>
    <submittedName>
        <fullName evidence="2">Phage putative head morphogenesis protein, SPP1 gp7 family</fullName>
    </submittedName>
</protein>
<organism evidence="2 3">
    <name type="scientific">Alteribacillus persepolensis</name>
    <dbReference type="NCBI Taxonomy" id="568899"/>
    <lineage>
        <taxon>Bacteria</taxon>
        <taxon>Bacillati</taxon>
        <taxon>Bacillota</taxon>
        <taxon>Bacilli</taxon>
        <taxon>Bacillales</taxon>
        <taxon>Bacillaceae</taxon>
        <taxon>Alteribacillus</taxon>
    </lineage>
</organism>
<dbReference type="AlphaFoldDB" id="A0A1G8IA59"/>
<evidence type="ECO:0000313" key="2">
    <source>
        <dbReference type="EMBL" id="SDI15752.1"/>
    </source>
</evidence>
<gene>
    <name evidence="2" type="ORF">SAMN05192534_12359</name>
</gene>
<accession>A0A1G8IA59</accession>
<dbReference type="STRING" id="568899.SAMN05192534_12359"/>
<feature type="domain" description="Phage head morphogenesis" evidence="1">
    <location>
        <begin position="142"/>
        <end position="262"/>
    </location>
</feature>
<name>A0A1G8IA59_9BACI</name>
<dbReference type="InterPro" id="IPR006528">
    <property type="entry name" value="Phage_head_morphogenesis_dom"/>
</dbReference>
<dbReference type="Pfam" id="PF04233">
    <property type="entry name" value="Phage_Mu_F"/>
    <property type="match status" value="1"/>
</dbReference>
<dbReference type="EMBL" id="FNDK01000023">
    <property type="protein sequence ID" value="SDI15752.1"/>
    <property type="molecule type" value="Genomic_DNA"/>
</dbReference>
<sequence length="291" mass="33972">MKERLEQLTDSKEREVARRYARLLRDIQQLISKRFEKYEKDGQLTYEEMVKYDRLKKLQDEIVKVVNAQETGMRNVIYAHLSDQYKEAYYRTGHIFETEALAMLGYSAVKDEVVDEIINTDFTGLTLNERLSRRRGELIMNMRETITRGLREGQTYRSMSRLIQDELEIDRSKAQRIVRTESHRVRESASLESAKHAQKKGIVMMKTWNTVSDSRVRDSHDDLGGKKVEKVDGTFNVGGMEAEMPSDASLPASESINCRCFITYEIQRVEKPQHDELADLSYDEWRAERLG</sequence>
<keyword evidence="3" id="KW-1185">Reference proteome</keyword>
<evidence type="ECO:0000313" key="3">
    <source>
        <dbReference type="Proteomes" id="UP000199163"/>
    </source>
</evidence>
<evidence type="ECO:0000259" key="1">
    <source>
        <dbReference type="Pfam" id="PF04233"/>
    </source>
</evidence>
<reference evidence="2 3" key="1">
    <citation type="submission" date="2016-10" db="EMBL/GenBank/DDBJ databases">
        <authorList>
            <person name="de Groot N.N."/>
        </authorList>
    </citation>
    <scope>NUCLEOTIDE SEQUENCE [LARGE SCALE GENOMIC DNA]</scope>
    <source>
        <strain evidence="2 3">DSM 21632</strain>
    </source>
</reference>
<dbReference type="Proteomes" id="UP000199163">
    <property type="component" value="Unassembled WGS sequence"/>
</dbReference>